<proteinExistence type="predicted"/>
<keyword evidence="2" id="KW-1185">Reference proteome</keyword>
<sequence>MGNSEEYFSGASEFRPERWIQRSPLQKHHAFASLPFGFGRRMCLGRRFAELEIHTVICKDALRLGGMTISKMLLVVQPRTGRKRYWVQQWTAIS</sequence>
<name>A0ACC0KXC9_CHOFU</name>
<organism evidence="1 2">
    <name type="scientific">Choristoneura fumiferana</name>
    <name type="common">Spruce budworm moth</name>
    <name type="synonym">Archips fumiferana</name>
    <dbReference type="NCBI Taxonomy" id="7141"/>
    <lineage>
        <taxon>Eukaryota</taxon>
        <taxon>Metazoa</taxon>
        <taxon>Ecdysozoa</taxon>
        <taxon>Arthropoda</taxon>
        <taxon>Hexapoda</taxon>
        <taxon>Insecta</taxon>
        <taxon>Pterygota</taxon>
        <taxon>Neoptera</taxon>
        <taxon>Endopterygota</taxon>
        <taxon>Lepidoptera</taxon>
        <taxon>Glossata</taxon>
        <taxon>Ditrysia</taxon>
        <taxon>Tortricoidea</taxon>
        <taxon>Tortricidae</taxon>
        <taxon>Tortricinae</taxon>
        <taxon>Choristoneura</taxon>
    </lineage>
</organism>
<evidence type="ECO:0000313" key="1">
    <source>
        <dbReference type="EMBL" id="KAI8440945.1"/>
    </source>
</evidence>
<dbReference type="EMBL" id="CM046115">
    <property type="protein sequence ID" value="KAI8440945.1"/>
    <property type="molecule type" value="Genomic_DNA"/>
</dbReference>
<reference evidence="1 2" key="1">
    <citation type="journal article" date="2022" name="Genome Biol. Evol.">
        <title>The Spruce Budworm Genome: Reconstructing the Evolutionary History of Antifreeze Proteins.</title>
        <authorList>
            <person name="Beliveau C."/>
            <person name="Gagne P."/>
            <person name="Picq S."/>
            <person name="Vernygora O."/>
            <person name="Keeling C.I."/>
            <person name="Pinkney K."/>
            <person name="Doucet D."/>
            <person name="Wen F."/>
            <person name="Johnston J.S."/>
            <person name="Maaroufi H."/>
            <person name="Boyle B."/>
            <person name="Laroche J."/>
            <person name="Dewar K."/>
            <person name="Juretic N."/>
            <person name="Blackburn G."/>
            <person name="Nisole A."/>
            <person name="Brunet B."/>
            <person name="Brandao M."/>
            <person name="Lumley L."/>
            <person name="Duan J."/>
            <person name="Quan G."/>
            <person name="Lucarotti C.J."/>
            <person name="Roe A.D."/>
            <person name="Sperling F.A.H."/>
            <person name="Levesque R.C."/>
            <person name="Cusson M."/>
        </authorList>
    </citation>
    <scope>NUCLEOTIDE SEQUENCE [LARGE SCALE GENOMIC DNA]</scope>
    <source>
        <strain evidence="1">Glfc:IPQL:Cfum</strain>
    </source>
</reference>
<gene>
    <name evidence="1" type="ORF">MSG28_009242</name>
</gene>
<comment type="caution">
    <text evidence="1">The sequence shown here is derived from an EMBL/GenBank/DDBJ whole genome shotgun (WGS) entry which is preliminary data.</text>
</comment>
<accession>A0ACC0KXC9</accession>
<evidence type="ECO:0000313" key="2">
    <source>
        <dbReference type="Proteomes" id="UP001064048"/>
    </source>
</evidence>
<protein>
    <submittedName>
        <fullName evidence="1">Uncharacterized protein</fullName>
    </submittedName>
</protein>
<dbReference type="Proteomes" id="UP001064048">
    <property type="component" value="Chromosome 15"/>
</dbReference>